<dbReference type="PANTHER" id="PTHR43722">
    <property type="entry name" value="PROLINE IMINOPEPTIDASE"/>
    <property type="match status" value="1"/>
</dbReference>
<accession>A0A316EYP2</accession>
<dbReference type="PRINTS" id="PR00793">
    <property type="entry name" value="PROAMNOPTASE"/>
</dbReference>
<dbReference type="Gene3D" id="3.40.50.1820">
    <property type="entry name" value="alpha/beta hydrolase"/>
    <property type="match status" value="1"/>
</dbReference>
<evidence type="ECO:0000256" key="6">
    <source>
        <dbReference type="ARBA" id="ARBA00022438"/>
    </source>
</evidence>
<protein>
    <recommendedName>
        <fullName evidence="5">Proline iminopeptidase</fullName>
        <ecNumber evidence="4">3.4.11.5</ecNumber>
    </recommendedName>
    <alternativeName>
        <fullName evidence="10">Prolyl aminopeptidase</fullName>
    </alternativeName>
</protein>
<sequence length="317" mass="34449">MKPSFPVSSFYLRRPDGHRLHVSLAGPVEGEPWVVVHGGPGGRCYPAMTAWFDLARHRVVMPDQRGAGLSKPAGSLRRNSVTSLIADLEALRAHLGIARWGVVGGSWGAALALAYAARHPASVTRIVLRGSFLSGWDDMLRLFSPRQRGLPMLHGVPALGVRLPTAEGAFDAVVNRMLHGAPSVQHRVAEGYERIERSALRLPALRKVRGKFAVAAIAARREARRNRYRIQAHYLRHRAWLGKPVVLRAAREVGLQGIPVTILHGRRDRVCDPRNARRLQAVLPAATLRWIAAGHLPVGKMAAALKTAIGEGPGGAS</sequence>
<evidence type="ECO:0000313" key="12">
    <source>
        <dbReference type="EMBL" id="PWK37152.1"/>
    </source>
</evidence>
<dbReference type="PRINTS" id="PR00111">
    <property type="entry name" value="ABHYDROLASE"/>
</dbReference>
<keyword evidence="9" id="KW-0378">Hydrolase</keyword>
<evidence type="ECO:0000313" key="13">
    <source>
        <dbReference type="Proteomes" id="UP000245754"/>
    </source>
</evidence>
<keyword evidence="6" id="KW-0031">Aminopeptidase</keyword>
<dbReference type="GO" id="GO:0006508">
    <property type="term" value="P:proteolysis"/>
    <property type="evidence" value="ECO:0007669"/>
    <property type="project" value="UniProtKB-KW"/>
</dbReference>
<evidence type="ECO:0000256" key="3">
    <source>
        <dbReference type="ARBA" id="ARBA00010088"/>
    </source>
</evidence>
<dbReference type="AlphaFoldDB" id="A0A316EYP2"/>
<evidence type="ECO:0000256" key="1">
    <source>
        <dbReference type="ARBA" id="ARBA00001585"/>
    </source>
</evidence>
<dbReference type="InterPro" id="IPR005944">
    <property type="entry name" value="Pro_iminopeptidase"/>
</dbReference>
<dbReference type="Pfam" id="PF00561">
    <property type="entry name" value="Abhydrolase_1"/>
    <property type="match status" value="1"/>
</dbReference>
<evidence type="ECO:0000256" key="10">
    <source>
        <dbReference type="ARBA" id="ARBA00029605"/>
    </source>
</evidence>
<keyword evidence="13" id="KW-1185">Reference proteome</keyword>
<evidence type="ECO:0000256" key="8">
    <source>
        <dbReference type="ARBA" id="ARBA00022670"/>
    </source>
</evidence>
<evidence type="ECO:0000256" key="2">
    <source>
        <dbReference type="ARBA" id="ARBA00004496"/>
    </source>
</evidence>
<reference evidence="12 13" key="1">
    <citation type="submission" date="2018-05" db="EMBL/GenBank/DDBJ databases">
        <title>Genomic Encyclopedia of Type Strains, Phase IV (KMG-V): Genome sequencing to study the core and pangenomes of soil and plant-associated prokaryotes.</title>
        <authorList>
            <person name="Whitman W."/>
        </authorList>
    </citation>
    <scope>NUCLEOTIDE SEQUENCE [LARGE SCALE GENOMIC DNA]</scope>
    <source>
        <strain evidence="12 13">SLV-132</strain>
    </source>
</reference>
<dbReference type="InterPro" id="IPR000073">
    <property type="entry name" value="AB_hydrolase_1"/>
</dbReference>
<dbReference type="EC" id="3.4.11.5" evidence="4"/>
<dbReference type="GO" id="GO:0004177">
    <property type="term" value="F:aminopeptidase activity"/>
    <property type="evidence" value="ECO:0007669"/>
    <property type="project" value="UniProtKB-KW"/>
</dbReference>
<proteinExistence type="inferred from homology"/>
<evidence type="ECO:0000259" key="11">
    <source>
        <dbReference type="Pfam" id="PF00561"/>
    </source>
</evidence>
<dbReference type="GO" id="GO:0005737">
    <property type="term" value="C:cytoplasm"/>
    <property type="evidence" value="ECO:0007669"/>
    <property type="project" value="UniProtKB-SubCell"/>
</dbReference>
<dbReference type="InterPro" id="IPR002410">
    <property type="entry name" value="Peptidase_S33"/>
</dbReference>
<evidence type="ECO:0000256" key="4">
    <source>
        <dbReference type="ARBA" id="ARBA00012568"/>
    </source>
</evidence>
<organism evidence="12 13">
    <name type="scientific">Cupriavidus plantarum</name>
    <dbReference type="NCBI Taxonomy" id="942865"/>
    <lineage>
        <taxon>Bacteria</taxon>
        <taxon>Pseudomonadati</taxon>
        <taxon>Pseudomonadota</taxon>
        <taxon>Betaproteobacteria</taxon>
        <taxon>Burkholderiales</taxon>
        <taxon>Burkholderiaceae</taxon>
        <taxon>Cupriavidus</taxon>
    </lineage>
</organism>
<name>A0A316EYP2_9BURK</name>
<keyword evidence="7" id="KW-0963">Cytoplasm</keyword>
<dbReference type="InterPro" id="IPR029058">
    <property type="entry name" value="AB_hydrolase_fold"/>
</dbReference>
<feature type="domain" description="AB hydrolase-1" evidence="11">
    <location>
        <begin position="34"/>
        <end position="297"/>
    </location>
</feature>
<keyword evidence="8" id="KW-0645">Protease</keyword>
<comment type="catalytic activity">
    <reaction evidence="1">
        <text>Release of N-terminal proline from a peptide.</text>
        <dbReference type="EC" id="3.4.11.5"/>
    </reaction>
</comment>
<gene>
    <name evidence="12" type="ORF">C7419_1011034</name>
</gene>
<dbReference type="EMBL" id="QGGT01000001">
    <property type="protein sequence ID" value="PWK37152.1"/>
    <property type="molecule type" value="Genomic_DNA"/>
</dbReference>
<evidence type="ECO:0000256" key="9">
    <source>
        <dbReference type="ARBA" id="ARBA00022801"/>
    </source>
</evidence>
<dbReference type="PANTHER" id="PTHR43722:SF1">
    <property type="entry name" value="PROLINE IMINOPEPTIDASE"/>
    <property type="match status" value="1"/>
</dbReference>
<evidence type="ECO:0000256" key="7">
    <source>
        <dbReference type="ARBA" id="ARBA00022490"/>
    </source>
</evidence>
<dbReference type="RefSeq" id="WP_109580910.1">
    <property type="nucleotide sequence ID" value="NZ_QGGT01000001.1"/>
</dbReference>
<comment type="subcellular location">
    <subcellularLocation>
        <location evidence="2">Cytoplasm</location>
    </subcellularLocation>
</comment>
<comment type="caution">
    <text evidence="12">The sequence shown here is derived from an EMBL/GenBank/DDBJ whole genome shotgun (WGS) entry which is preliminary data.</text>
</comment>
<comment type="similarity">
    <text evidence="3">Belongs to the peptidase S33 family.</text>
</comment>
<evidence type="ECO:0000256" key="5">
    <source>
        <dbReference type="ARBA" id="ARBA00021843"/>
    </source>
</evidence>
<dbReference type="Proteomes" id="UP000245754">
    <property type="component" value="Unassembled WGS sequence"/>
</dbReference>
<dbReference type="SUPFAM" id="SSF53474">
    <property type="entry name" value="alpha/beta-Hydrolases"/>
    <property type="match status" value="1"/>
</dbReference>